<dbReference type="InterPro" id="IPR002528">
    <property type="entry name" value="MATE_fam"/>
</dbReference>
<comment type="function">
    <text evidence="1">Multidrug efflux pump.</text>
</comment>
<evidence type="ECO:0000256" key="1">
    <source>
        <dbReference type="ARBA" id="ARBA00003408"/>
    </source>
</evidence>
<dbReference type="InterPro" id="IPR050222">
    <property type="entry name" value="MATE_MdtK"/>
</dbReference>
<dbReference type="PIRSF" id="PIRSF006603">
    <property type="entry name" value="DinF"/>
    <property type="match status" value="1"/>
</dbReference>
<feature type="transmembrane region" description="Helical" evidence="13">
    <location>
        <begin position="389"/>
        <end position="419"/>
    </location>
</feature>
<dbReference type="InterPro" id="IPR048279">
    <property type="entry name" value="MdtK-like"/>
</dbReference>
<evidence type="ECO:0000256" key="7">
    <source>
        <dbReference type="ARBA" id="ARBA00022475"/>
    </source>
</evidence>
<keyword evidence="9 13" id="KW-1133">Transmembrane helix</keyword>
<evidence type="ECO:0000256" key="5">
    <source>
        <dbReference type="ARBA" id="ARBA00022448"/>
    </source>
</evidence>
<evidence type="ECO:0000256" key="4">
    <source>
        <dbReference type="ARBA" id="ARBA00020268"/>
    </source>
</evidence>
<dbReference type="RefSeq" id="WP_103241715.1">
    <property type="nucleotide sequence ID" value="NZ_JANJZD010000031.1"/>
</dbReference>
<keyword evidence="6" id="KW-0050">Antiport</keyword>
<evidence type="ECO:0000256" key="11">
    <source>
        <dbReference type="ARBA" id="ARBA00023136"/>
    </source>
</evidence>
<accession>A0A2K4ZMT8</accession>
<dbReference type="PANTHER" id="PTHR43298">
    <property type="entry name" value="MULTIDRUG RESISTANCE PROTEIN NORM-RELATED"/>
    <property type="match status" value="1"/>
</dbReference>
<dbReference type="AlphaFoldDB" id="A0A2K4ZMT8"/>
<keyword evidence="5" id="KW-0813">Transport</keyword>
<dbReference type="Pfam" id="PF01554">
    <property type="entry name" value="MatE"/>
    <property type="match status" value="2"/>
</dbReference>
<evidence type="ECO:0000256" key="2">
    <source>
        <dbReference type="ARBA" id="ARBA00004651"/>
    </source>
</evidence>
<dbReference type="GO" id="GO:0005886">
    <property type="term" value="C:plasma membrane"/>
    <property type="evidence" value="ECO:0007669"/>
    <property type="project" value="UniProtKB-SubCell"/>
</dbReference>
<evidence type="ECO:0000256" key="8">
    <source>
        <dbReference type="ARBA" id="ARBA00022692"/>
    </source>
</evidence>
<feature type="transmembrane region" description="Helical" evidence="13">
    <location>
        <begin position="355"/>
        <end position="377"/>
    </location>
</feature>
<feature type="transmembrane region" description="Helical" evidence="13">
    <location>
        <begin position="163"/>
        <end position="183"/>
    </location>
</feature>
<dbReference type="GO" id="GO:0042910">
    <property type="term" value="F:xenobiotic transmembrane transporter activity"/>
    <property type="evidence" value="ECO:0007669"/>
    <property type="project" value="InterPro"/>
</dbReference>
<name>A0A2K4ZMT8_9FIRM</name>
<evidence type="ECO:0000256" key="12">
    <source>
        <dbReference type="ARBA" id="ARBA00031636"/>
    </source>
</evidence>
<evidence type="ECO:0000256" key="9">
    <source>
        <dbReference type="ARBA" id="ARBA00022989"/>
    </source>
</evidence>
<dbReference type="GO" id="GO:0006811">
    <property type="term" value="P:monoatomic ion transport"/>
    <property type="evidence" value="ECO:0007669"/>
    <property type="project" value="UniProtKB-KW"/>
</dbReference>
<comment type="subcellular location">
    <subcellularLocation>
        <location evidence="2">Cell membrane</location>
        <topology evidence="2">Multi-pass membrane protein</topology>
    </subcellularLocation>
</comment>
<evidence type="ECO:0000313" key="15">
    <source>
        <dbReference type="Proteomes" id="UP000236311"/>
    </source>
</evidence>
<evidence type="ECO:0000313" key="14">
    <source>
        <dbReference type="EMBL" id="SOY31736.1"/>
    </source>
</evidence>
<dbReference type="NCBIfam" id="TIGR00797">
    <property type="entry name" value="matE"/>
    <property type="match status" value="1"/>
</dbReference>
<feature type="transmembrane region" description="Helical" evidence="13">
    <location>
        <begin position="237"/>
        <end position="254"/>
    </location>
</feature>
<evidence type="ECO:0000256" key="10">
    <source>
        <dbReference type="ARBA" id="ARBA00023065"/>
    </source>
</evidence>
<feature type="transmembrane region" description="Helical" evidence="13">
    <location>
        <begin position="189"/>
        <end position="213"/>
    </location>
</feature>
<feature type="transmembrane region" description="Helical" evidence="13">
    <location>
        <begin position="7"/>
        <end position="28"/>
    </location>
</feature>
<feature type="transmembrane region" description="Helical" evidence="13">
    <location>
        <begin position="56"/>
        <end position="77"/>
    </location>
</feature>
<evidence type="ECO:0000256" key="3">
    <source>
        <dbReference type="ARBA" id="ARBA00010199"/>
    </source>
</evidence>
<dbReference type="Proteomes" id="UP000236311">
    <property type="component" value="Unassembled WGS sequence"/>
</dbReference>
<keyword evidence="7" id="KW-1003">Cell membrane</keyword>
<feature type="transmembrane region" description="Helical" evidence="13">
    <location>
        <begin position="89"/>
        <end position="113"/>
    </location>
</feature>
<comment type="similarity">
    <text evidence="3">Belongs to the multi antimicrobial extrusion (MATE) (TC 2.A.66.1) family.</text>
</comment>
<gene>
    <name evidence="14" type="primary">mdtK_3</name>
    <name evidence="14" type="ORF">AMURIS_04484</name>
</gene>
<sequence>MIRDRKFYHSFFAMVVVLILQNVITLSVNLADNIMLGAYSEAALAGVAAVNQIQFVYQQILLGIGEAVVILGAQYFGKGETNPLKKISSIALHFALIVAAGLFLAVCLWPDALVAAFTPDQEIIEQGVSYLGIIRYTYVFFAVTQILLATLRSTGTVRIALGLSVWSLAVNCCINYTLIYGHFGAPQLGVMGAAIGTLAARVSELLILLLYIAKKEGHLRLSLADYLHTDRNLRRDYWKVLLPVLTGSILWGMNNAVQNAILGHMSTSAIAANSVASTMFLLVKSMAVGASSTASVFIGRAVGEGDSGRVRQYARTMQVLFLAIGAASSAVLFLVRIPILSLYQLEPETMRLADTFLLILCVIIIGMSYQMPTNLGIVRGGGDTRYVMILDFVSIWCIVLPLSYTMAFVMNASSVVVLWCLNLDQIFKCVPAFLKCNFGNWAKKLTRETAGKGFEDILEKGEGNYGSHRN</sequence>
<dbReference type="GO" id="GO:0015297">
    <property type="term" value="F:antiporter activity"/>
    <property type="evidence" value="ECO:0007669"/>
    <property type="project" value="UniProtKB-KW"/>
</dbReference>
<protein>
    <recommendedName>
        <fullName evidence="4">Probable multidrug resistance protein NorM</fullName>
    </recommendedName>
    <alternativeName>
        <fullName evidence="12">Multidrug-efflux transporter</fullName>
    </alternativeName>
</protein>
<evidence type="ECO:0000256" key="13">
    <source>
        <dbReference type="SAM" id="Phobius"/>
    </source>
</evidence>
<keyword evidence="11 13" id="KW-0472">Membrane</keyword>
<dbReference type="EMBL" id="OFSM01000030">
    <property type="protein sequence ID" value="SOY31736.1"/>
    <property type="molecule type" value="Genomic_DNA"/>
</dbReference>
<dbReference type="OrthoDB" id="9780160at2"/>
<proteinExistence type="inferred from homology"/>
<keyword evidence="10" id="KW-0406">Ion transport</keyword>
<keyword evidence="8 13" id="KW-0812">Transmembrane</keyword>
<reference evidence="14 15" key="1">
    <citation type="submission" date="2018-01" db="EMBL/GenBank/DDBJ databases">
        <authorList>
            <person name="Gaut B.S."/>
            <person name="Morton B.R."/>
            <person name="Clegg M.T."/>
            <person name="Duvall M.R."/>
        </authorList>
    </citation>
    <scope>NUCLEOTIDE SEQUENCE [LARGE SCALE GENOMIC DNA]</scope>
    <source>
        <strain evidence="14">GP69</strain>
    </source>
</reference>
<keyword evidence="15" id="KW-1185">Reference proteome</keyword>
<organism evidence="14 15">
    <name type="scientific">Acetatifactor muris</name>
    <dbReference type="NCBI Taxonomy" id="879566"/>
    <lineage>
        <taxon>Bacteria</taxon>
        <taxon>Bacillati</taxon>
        <taxon>Bacillota</taxon>
        <taxon>Clostridia</taxon>
        <taxon>Lachnospirales</taxon>
        <taxon>Lachnospiraceae</taxon>
        <taxon>Acetatifactor</taxon>
    </lineage>
</organism>
<evidence type="ECO:0000256" key="6">
    <source>
        <dbReference type="ARBA" id="ARBA00022449"/>
    </source>
</evidence>
<feature type="transmembrane region" description="Helical" evidence="13">
    <location>
        <begin position="319"/>
        <end position="343"/>
    </location>
</feature>
<dbReference type="PANTHER" id="PTHR43298:SF2">
    <property type="entry name" value="FMN_FAD EXPORTER YEEO-RELATED"/>
    <property type="match status" value="1"/>
</dbReference>
<feature type="transmembrane region" description="Helical" evidence="13">
    <location>
        <begin position="133"/>
        <end position="151"/>
    </location>
</feature>